<comment type="caution">
    <text evidence="2">The sequence shown here is derived from an EMBL/GenBank/DDBJ whole genome shotgun (WGS) entry which is preliminary data.</text>
</comment>
<evidence type="ECO:0000313" key="3">
    <source>
        <dbReference type="Proteomes" id="UP000720189"/>
    </source>
</evidence>
<dbReference type="AlphaFoldDB" id="A0A9P9HXW3"/>
<gene>
    <name evidence="2" type="ORF">BKA55DRAFT_734794</name>
</gene>
<sequence>MATPTRFTSPNFNGANPASPRRCPHCRWDNPIDETICRGRGGTSFCNWIVPIIHQVQGGNGTAQGNEDDGSGGADGG</sequence>
<feature type="region of interest" description="Disordered" evidence="1">
    <location>
        <begin position="1"/>
        <end position="22"/>
    </location>
</feature>
<dbReference type="GeneID" id="70231226"/>
<dbReference type="RefSeq" id="XP_046054267.1">
    <property type="nucleotide sequence ID" value="XM_046201272.1"/>
</dbReference>
<organism evidence="2 3">
    <name type="scientific">Fusarium redolens</name>
    <dbReference type="NCBI Taxonomy" id="48865"/>
    <lineage>
        <taxon>Eukaryota</taxon>
        <taxon>Fungi</taxon>
        <taxon>Dikarya</taxon>
        <taxon>Ascomycota</taxon>
        <taxon>Pezizomycotina</taxon>
        <taxon>Sordariomycetes</taxon>
        <taxon>Hypocreomycetidae</taxon>
        <taxon>Hypocreales</taxon>
        <taxon>Nectriaceae</taxon>
        <taxon>Fusarium</taxon>
        <taxon>Fusarium redolens species complex</taxon>
    </lineage>
</organism>
<feature type="region of interest" description="Disordered" evidence="1">
    <location>
        <begin position="58"/>
        <end position="77"/>
    </location>
</feature>
<reference evidence="2" key="1">
    <citation type="journal article" date="2021" name="Nat. Commun.">
        <title>Genetic determinants of endophytism in the Arabidopsis root mycobiome.</title>
        <authorList>
            <person name="Mesny F."/>
            <person name="Miyauchi S."/>
            <person name="Thiergart T."/>
            <person name="Pickel B."/>
            <person name="Atanasova L."/>
            <person name="Karlsson M."/>
            <person name="Huettel B."/>
            <person name="Barry K.W."/>
            <person name="Haridas S."/>
            <person name="Chen C."/>
            <person name="Bauer D."/>
            <person name="Andreopoulos W."/>
            <person name="Pangilinan J."/>
            <person name="LaButti K."/>
            <person name="Riley R."/>
            <person name="Lipzen A."/>
            <person name="Clum A."/>
            <person name="Drula E."/>
            <person name="Henrissat B."/>
            <person name="Kohler A."/>
            <person name="Grigoriev I.V."/>
            <person name="Martin F.M."/>
            <person name="Hacquard S."/>
        </authorList>
    </citation>
    <scope>NUCLEOTIDE SEQUENCE</scope>
    <source>
        <strain evidence="2">MPI-CAGE-AT-0023</strain>
    </source>
</reference>
<keyword evidence="3" id="KW-1185">Reference proteome</keyword>
<feature type="compositionally biased region" description="Polar residues" evidence="1">
    <location>
        <begin position="1"/>
        <end position="16"/>
    </location>
</feature>
<evidence type="ECO:0000313" key="2">
    <source>
        <dbReference type="EMBL" id="KAH7265532.1"/>
    </source>
</evidence>
<name>A0A9P9HXW3_FUSRE</name>
<accession>A0A9P9HXW3</accession>
<dbReference type="Proteomes" id="UP000720189">
    <property type="component" value="Unassembled WGS sequence"/>
</dbReference>
<dbReference type="EMBL" id="JAGMUX010000003">
    <property type="protein sequence ID" value="KAH7265532.1"/>
    <property type="molecule type" value="Genomic_DNA"/>
</dbReference>
<proteinExistence type="predicted"/>
<evidence type="ECO:0000256" key="1">
    <source>
        <dbReference type="SAM" id="MobiDB-lite"/>
    </source>
</evidence>
<protein>
    <submittedName>
        <fullName evidence="2">Uncharacterized protein</fullName>
    </submittedName>
</protein>